<proteinExistence type="predicted"/>
<keyword evidence="2" id="KW-1185">Reference proteome</keyword>
<dbReference type="EMBL" id="CP053746">
    <property type="protein sequence ID" value="QKF51931.1"/>
    <property type="molecule type" value="Genomic_DNA"/>
</dbReference>
<sequence>MHRKKLLIVGGGNLCLQILQVLAPRNQFEFHVASRDLEKATRMCNLIRLAALQQNVAIQIHSHEMDLRESCINRNAEMLLKIRPDIIINCASLQSWRVITQLPAERFAALDQAQLGPWLPMHLAPAYALMRAVKQACPKSLVVNAAFPDAVNPILYKVGMAPDVGIGNIANLVPATRSAIAHLTDCLPTQVCAKLIGHHYFSHSAPRHGLPPQQLDASFNLTYWIDGEERTDGHTAEAIFGSVAREFSRLGGVDGQYLTAMSAVTVLENLYADHEVRVHAPGPHGLPGGYPVKVGMGKVLLDLPYGVTREEAIKVNEAGQRLDGISLIRADGTAVFGEAQMQVMQRELNFAMAEMRVCDSAAWAEELGSKYRAYADASHHTNSHHAGVAAHDAGYRAFAC</sequence>
<gene>
    <name evidence="1" type="ORF">FX982_02906</name>
</gene>
<accession>A0A6M8MQD6</accession>
<evidence type="ECO:0008006" key="3">
    <source>
        <dbReference type="Google" id="ProtNLM"/>
    </source>
</evidence>
<dbReference type="RefSeq" id="WP_254074794.1">
    <property type="nucleotide sequence ID" value="NZ_CP053746.1"/>
</dbReference>
<dbReference type="Proteomes" id="UP000501989">
    <property type="component" value="Chromosome"/>
</dbReference>
<reference evidence="2" key="1">
    <citation type="submission" date="2019-12" db="EMBL/GenBank/DDBJ databases">
        <title>Endophytic bacteria associated with Panax ginseng seedlings.</title>
        <authorList>
            <person name="Park J.M."/>
            <person name="Shin R."/>
            <person name="Jo S.H."/>
        </authorList>
    </citation>
    <scope>NUCLEOTIDE SEQUENCE [LARGE SCALE GENOMIC DNA]</scope>
    <source>
        <strain evidence="2">PgKB30</strain>
    </source>
</reference>
<evidence type="ECO:0000313" key="2">
    <source>
        <dbReference type="Proteomes" id="UP000501989"/>
    </source>
</evidence>
<dbReference type="SUPFAM" id="SSF51735">
    <property type="entry name" value="NAD(P)-binding Rossmann-fold domains"/>
    <property type="match status" value="1"/>
</dbReference>
<organism evidence="1 2">
    <name type="scientific">Pseudomonas graminis</name>
    <dbReference type="NCBI Taxonomy" id="158627"/>
    <lineage>
        <taxon>Bacteria</taxon>
        <taxon>Pseudomonadati</taxon>
        <taxon>Pseudomonadota</taxon>
        <taxon>Gammaproteobacteria</taxon>
        <taxon>Pseudomonadales</taxon>
        <taxon>Pseudomonadaceae</taxon>
        <taxon>Pseudomonas</taxon>
    </lineage>
</organism>
<name>A0A6M8MQD6_9PSED</name>
<protein>
    <recommendedName>
        <fullName evidence="3">Saccharopine dehydrogenase NADP binding domain-containing protein</fullName>
    </recommendedName>
</protein>
<dbReference type="InterPro" id="IPR036291">
    <property type="entry name" value="NAD(P)-bd_dom_sf"/>
</dbReference>
<dbReference type="KEGG" id="pgg:FX982_02906"/>
<evidence type="ECO:0000313" key="1">
    <source>
        <dbReference type="EMBL" id="QKF51931.1"/>
    </source>
</evidence>
<dbReference type="AlphaFoldDB" id="A0A6M8MQD6"/>